<protein>
    <submittedName>
        <fullName evidence="4">SRPBCC domain-containing protein</fullName>
    </submittedName>
</protein>
<feature type="region of interest" description="Disordered" evidence="2">
    <location>
        <begin position="1"/>
        <end position="69"/>
    </location>
</feature>
<comment type="caution">
    <text evidence="4">The sequence shown here is derived from an EMBL/GenBank/DDBJ whole genome shotgun (WGS) entry which is preliminary data.</text>
</comment>
<dbReference type="SUPFAM" id="SSF55961">
    <property type="entry name" value="Bet v1-like"/>
    <property type="match status" value="1"/>
</dbReference>
<dbReference type="EMBL" id="QWED01000258">
    <property type="protein sequence ID" value="RIJ10841.1"/>
    <property type="molecule type" value="Genomic_DNA"/>
</dbReference>
<evidence type="ECO:0000259" key="3">
    <source>
        <dbReference type="Pfam" id="PF08327"/>
    </source>
</evidence>
<name>A0A399PWW8_9MICO</name>
<evidence type="ECO:0000313" key="5">
    <source>
        <dbReference type="Proteomes" id="UP000265361"/>
    </source>
</evidence>
<reference evidence="4 5" key="1">
    <citation type="submission" date="2018-08" db="EMBL/GenBank/DDBJ databases">
        <title>Genome Sequence of Clavibacter michiganensis Subspecies type strains, and the Atypical Peach-Colored Strains Isolated from Tomato.</title>
        <authorList>
            <person name="Osdaghi E."/>
            <person name="Portier P."/>
            <person name="Briand M."/>
            <person name="Jacques M.-A."/>
        </authorList>
    </citation>
    <scope>NUCLEOTIDE SEQUENCE [LARGE SCALE GENOMIC DNA]</scope>
    <source>
        <strain evidence="4 5">CFBP 7577</strain>
    </source>
</reference>
<dbReference type="Proteomes" id="UP000265361">
    <property type="component" value="Unassembled WGS sequence"/>
</dbReference>
<proteinExistence type="inferred from homology"/>
<dbReference type="InterPro" id="IPR013538">
    <property type="entry name" value="ASHA1/2-like_C"/>
</dbReference>
<dbReference type="AlphaFoldDB" id="A0A399PWW8"/>
<sequence length="261" mass="28604">MDPEHTPEHTPGQAPREASDLHADGATRSRRGGAPALEHTEAAEARLASRELDEGMPESAGLDDDRDADPGAVRTRFRALPGAFFSEARESTVFLPYEFVFRRLVDLPPLIVWDAVSDADMVSGWLAEASIEQGDGGEFWFVWMTVPDRSLASASGGVVTRFEEGRAIDYTFVHEGEVSARFLIRLHEVPGGPRDRQTEIGVTVSGFLPAGIANVIKASWRLHLDLLEDLVHGSPVDWATCEAEHGATWRRYLAELESAEG</sequence>
<organism evidence="4 5">
    <name type="scientific">Clavibacter nebraskensis</name>
    <dbReference type="NCBI Taxonomy" id="31963"/>
    <lineage>
        <taxon>Bacteria</taxon>
        <taxon>Bacillati</taxon>
        <taxon>Actinomycetota</taxon>
        <taxon>Actinomycetes</taxon>
        <taxon>Micrococcales</taxon>
        <taxon>Microbacteriaceae</taxon>
        <taxon>Clavibacter</taxon>
    </lineage>
</organism>
<feature type="domain" description="Activator of Hsp90 ATPase homologue 1/2-like C-terminal" evidence="3">
    <location>
        <begin position="107"/>
        <end position="231"/>
    </location>
</feature>
<accession>A0A399PWW8</accession>
<dbReference type="Gene3D" id="3.30.530.20">
    <property type="match status" value="1"/>
</dbReference>
<evidence type="ECO:0000256" key="2">
    <source>
        <dbReference type="SAM" id="MobiDB-lite"/>
    </source>
</evidence>
<feature type="compositionally biased region" description="Basic and acidic residues" evidence="2">
    <location>
        <begin position="17"/>
        <end position="27"/>
    </location>
</feature>
<dbReference type="Pfam" id="PF08327">
    <property type="entry name" value="AHSA1"/>
    <property type="match status" value="1"/>
</dbReference>
<gene>
    <name evidence="4" type="ORF">DZF97_09205</name>
</gene>
<evidence type="ECO:0000313" key="4">
    <source>
        <dbReference type="EMBL" id="RIJ10841.1"/>
    </source>
</evidence>
<feature type="compositionally biased region" description="Basic and acidic residues" evidence="2">
    <location>
        <begin position="38"/>
        <end position="53"/>
    </location>
</feature>
<evidence type="ECO:0000256" key="1">
    <source>
        <dbReference type="ARBA" id="ARBA00006817"/>
    </source>
</evidence>
<dbReference type="InterPro" id="IPR023393">
    <property type="entry name" value="START-like_dom_sf"/>
</dbReference>
<dbReference type="CDD" id="cd07814">
    <property type="entry name" value="SRPBCC_CalC_Aha1-like"/>
    <property type="match status" value="1"/>
</dbReference>
<comment type="similarity">
    <text evidence="1">Belongs to the AHA1 family.</text>
</comment>